<evidence type="ECO:0000259" key="1">
    <source>
        <dbReference type="PROSITE" id="PS51397"/>
    </source>
</evidence>
<dbReference type="InterPro" id="IPR002725">
    <property type="entry name" value="YgjP-like_metallopeptidase"/>
</dbReference>
<sequence>MQITYIIQKSRRRSISVSIVADNNVLVKAPYGTTERTVQEFLPSEVLDSVVVHELCHRRHMNHSKEFYAEIDQVFPEYKRWNKWLKDNGGVYLKRCGKK</sequence>
<dbReference type="InterPro" id="IPR013536">
    <property type="entry name" value="WLM_dom"/>
</dbReference>
<evidence type="ECO:0000313" key="2">
    <source>
        <dbReference type="EMBL" id="MBB5219801.1"/>
    </source>
</evidence>
<dbReference type="AlphaFoldDB" id="A0A840SKC5"/>
<dbReference type="GO" id="GO:0016787">
    <property type="term" value="F:hydrolase activity"/>
    <property type="evidence" value="ECO:0007669"/>
    <property type="project" value="UniProtKB-KW"/>
</dbReference>
<proteinExistence type="predicted"/>
<organism evidence="2 3">
    <name type="scientific">Treponema rectale</name>
    <dbReference type="NCBI Taxonomy" id="744512"/>
    <lineage>
        <taxon>Bacteria</taxon>
        <taxon>Pseudomonadati</taxon>
        <taxon>Spirochaetota</taxon>
        <taxon>Spirochaetia</taxon>
        <taxon>Spirochaetales</taxon>
        <taxon>Treponemataceae</taxon>
        <taxon>Treponema</taxon>
    </lineage>
</organism>
<name>A0A840SKC5_9SPIR</name>
<keyword evidence="2" id="KW-0378">Hydrolase</keyword>
<dbReference type="PROSITE" id="PS51397">
    <property type="entry name" value="WLM"/>
    <property type="match status" value="1"/>
</dbReference>
<dbReference type="InterPro" id="IPR053136">
    <property type="entry name" value="UTP_pyrophosphatase-like"/>
</dbReference>
<keyword evidence="3" id="KW-1185">Reference proteome</keyword>
<dbReference type="PANTHER" id="PTHR30399">
    <property type="entry name" value="UNCHARACTERIZED PROTEIN YGJP"/>
    <property type="match status" value="1"/>
</dbReference>
<dbReference type="Pfam" id="PF01863">
    <property type="entry name" value="YgjP-like"/>
    <property type="match status" value="1"/>
</dbReference>
<feature type="domain" description="WLM" evidence="1">
    <location>
        <begin position="1"/>
        <end position="99"/>
    </location>
</feature>
<protein>
    <submittedName>
        <fullName evidence="2">Putative metal-dependent hydrolase</fullName>
    </submittedName>
</protein>
<dbReference type="Gene3D" id="3.30.2010.10">
    <property type="entry name" value="Metalloproteases ('zincins'), catalytic domain"/>
    <property type="match status" value="1"/>
</dbReference>
<dbReference type="EMBL" id="JACHFR010000004">
    <property type="protein sequence ID" value="MBB5219801.1"/>
    <property type="molecule type" value="Genomic_DNA"/>
</dbReference>
<dbReference type="PANTHER" id="PTHR30399:SF1">
    <property type="entry name" value="UTP PYROPHOSPHATASE"/>
    <property type="match status" value="1"/>
</dbReference>
<dbReference type="RefSeq" id="WP_184653279.1">
    <property type="nucleotide sequence ID" value="NZ_JACHFR010000004.1"/>
</dbReference>
<accession>A0A840SKC5</accession>
<reference evidence="2 3" key="1">
    <citation type="submission" date="2020-08" db="EMBL/GenBank/DDBJ databases">
        <title>Genomic Encyclopedia of Type Strains, Phase IV (KMG-IV): sequencing the most valuable type-strain genomes for metagenomic binning, comparative biology and taxonomic classification.</title>
        <authorList>
            <person name="Goeker M."/>
        </authorList>
    </citation>
    <scope>NUCLEOTIDE SEQUENCE [LARGE SCALE GENOMIC DNA]</scope>
    <source>
        <strain evidence="2 3">DSM 103679</strain>
    </source>
</reference>
<gene>
    <name evidence="2" type="ORF">HNP77_002190</name>
</gene>
<comment type="caution">
    <text evidence="2">The sequence shown here is derived from an EMBL/GenBank/DDBJ whole genome shotgun (WGS) entry which is preliminary data.</text>
</comment>
<evidence type="ECO:0000313" key="3">
    <source>
        <dbReference type="Proteomes" id="UP000578697"/>
    </source>
</evidence>
<dbReference type="Proteomes" id="UP000578697">
    <property type="component" value="Unassembled WGS sequence"/>
</dbReference>
<dbReference type="CDD" id="cd07344">
    <property type="entry name" value="M48_yhfN_like"/>
    <property type="match status" value="1"/>
</dbReference>